<organism evidence="1">
    <name type="scientific">marine metagenome</name>
    <dbReference type="NCBI Taxonomy" id="408172"/>
    <lineage>
        <taxon>unclassified sequences</taxon>
        <taxon>metagenomes</taxon>
        <taxon>ecological metagenomes</taxon>
    </lineage>
</organism>
<protein>
    <recommendedName>
        <fullName evidence="2">Ferritin-like domain-containing protein</fullName>
    </recommendedName>
</protein>
<sequence length="266" mass="31096">VQLGSEEHKELFCRFFIETHKPFRPEELPWPDLSQSTVDKLASFPIWDYAVHTERQVSNKLNAYANEEQDASLKEALGLQAYEEGRHANMLKYFLKRYNIPLNKIPDKPLPSNLERCFMSTGAGECIDSFFAFGFLEISKSMGDYPIELIEVMEPIVQEEARHILFFQNWLIYQRHKRPYMLQGIHFLSTMWAFVSAGWSRLMELKNLGGSAFTMQARKQEGSSMSLKKFIRLCQEQNYRRLATYDSRLARPKLIPRVMNGVSFFL</sequence>
<gene>
    <name evidence="1" type="ORF">METZ01_LOCUS275922</name>
</gene>
<reference evidence="1" key="1">
    <citation type="submission" date="2018-05" db="EMBL/GenBank/DDBJ databases">
        <authorList>
            <person name="Lanie J.A."/>
            <person name="Ng W.-L."/>
            <person name="Kazmierczak K.M."/>
            <person name="Andrzejewski T.M."/>
            <person name="Davidsen T.M."/>
            <person name="Wayne K.J."/>
            <person name="Tettelin H."/>
            <person name="Glass J.I."/>
            <person name="Rusch D."/>
            <person name="Podicherti R."/>
            <person name="Tsui H.-C.T."/>
            <person name="Winkler M.E."/>
        </authorList>
    </citation>
    <scope>NUCLEOTIDE SEQUENCE</scope>
</reference>
<dbReference type="CDD" id="cd00657">
    <property type="entry name" value="Ferritin_like"/>
    <property type="match status" value="1"/>
</dbReference>
<proteinExistence type="predicted"/>
<accession>A0A382KF95</accession>
<dbReference type="AlphaFoldDB" id="A0A382KF95"/>
<dbReference type="EMBL" id="UINC01080277">
    <property type="protein sequence ID" value="SVC23068.1"/>
    <property type="molecule type" value="Genomic_DNA"/>
</dbReference>
<evidence type="ECO:0000313" key="1">
    <source>
        <dbReference type="EMBL" id="SVC23068.1"/>
    </source>
</evidence>
<dbReference type="SUPFAM" id="SSF47240">
    <property type="entry name" value="Ferritin-like"/>
    <property type="match status" value="1"/>
</dbReference>
<feature type="non-terminal residue" evidence="1">
    <location>
        <position position="1"/>
    </location>
</feature>
<name>A0A382KF95_9ZZZZ</name>
<dbReference type="InterPro" id="IPR009078">
    <property type="entry name" value="Ferritin-like_SF"/>
</dbReference>
<evidence type="ECO:0008006" key="2">
    <source>
        <dbReference type="Google" id="ProtNLM"/>
    </source>
</evidence>